<dbReference type="InterPro" id="IPR038361">
    <property type="entry name" value="THDPS_M_sf"/>
</dbReference>
<feature type="binding site" evidence="9">
    <location>
        <begin position="298"/>
        <end position="301"/>
    </location>
    <ligand>
        <name>succinyl-CoA</name>
        <dbReference type="ChEBI" id="CHEBI:57292"/>
    </ligand>
</feature>
<dbReference type="Gene3D" id="3.30.60.70">
    <property type="entry name" value="Trimeric LpxA-like enzymes"/>
    <property type="match status" value="1"/>
</dbReference>
<dbReference type="CDD" id="cd04649">
    <property type="entry name" value="LbH_THP_succinylT_putative"/>
    <property type="match status" value="1"/>
</dbReference>
<keyword evidence="3 9" id="KW-0808">Transferase</keyword>
<protein>
    <recommendedName>
        <fullName evidence="9">2,3,4,5-tetrahydropyridine-2,6-dicarboxylate N-succinyltransferase</fullName>
        <ecNumber evidence="9">2.3.1.117</ecNumber>
    </recommendedName>
    <alternativeName>
        <fullName evidence="9">Tetrahydrodipicolinate N-succinyltransferase</fullName>
        <shortName evidence="9">THDP succinyltransferase</shortName>
        <shortName evidence="9">THP succinyltransferase</shortName>
    </alternativeName>
    <alternativeName>
        <fullName evidence="9">Tetrahydropicolinate succinylase</fullName>
    </alternativeName>
</protein>
<dbReference type="InterPro" id="IPR001451">
    <property type="entry name" value="Hexapep"/>
</dbReference>
<dbReference type="Proteomes" id="UP000250006">
    <property type="component" value="Unassembled WGS sequence"/>
</dbReference>
<feature type="active site" description="Acyl-anhydride intermediate" evidence="9">
    <location>
        <position position="193"/>
    </location>
</feature>
<evidence type="ECO:0000256" key="1">
    <source>
        <dbReference type="ARBA" id="ARBA00022490"/>
    </source>
</evidence>
<proteinExistence type="inferred from homology"/>
<accession>A0ABY1VMQ6</accession>
<feature type="binding site" evidence="9">
    <location>
        <position position="210"/>
    </location>
    <ligand>
        <name>succinyl-CoA</name>
        <dbReference type="ChEBI" id="CHEBI:57292"/>
    </ligand>
</feature>
<dbReference type="EMBL" id="UAPQ01000006">
    <property type="protein sequence ID" value="SPT53229.1"/>
    <property type="molecule type" value="Genomic_DNA"/>
</dbReference>
<dbReference type="NCBIfam" id="TIGR03535">
    <property type="entry name" value="DapD_actino"/>
    <property type="match status" value="1"/>
</dbReference>
<dbReference type="GO" id="GO:0008666">
    <property type="term" value="F:2,3,4,5-tetrahydropyridine-2,6-dicarboxylate N-succinyltransferase activity"/>
    <property type="evidence" value="ECO:0007669"/>
    <property type="project" value="UniProtKB-EC"/>
</dbReference>
<comment type="caution">
    <text evidence="9">Lacks conserved residue(s) required for the propagation of feature annotation.</text>
</comment>
<feature type="binding site" evidence="9">
    <location>
        <position position="259"/>
    </location>
    <ligand>
        <name>succinyl-CoA</name>
        <dbReference type="ChEBI" id="CHEBI:57292"/>
    </ligand>
</feature>
<feature type="domain" description="2,3,4,5-tetrahydropyridine-2,6-dicarboxylate N-succinyltransferase middle" evidence="10">
    <location>
        <begin position="103"/>
        <end position="144"/>
    </location>
</feature>
<dbReference type="InterPro" id="IPR026586">
    <property type="entry name" value="Type2_DapD"/>
</dbReference>
<dbReference type="InterPro" id="IPR019875">
    <property type="entry name" value="DapD_actinobacteria"/>
</dbReference>
<dbReference type="Gene3D" id="3.30.70.2010">
    <property type="match status" value="1"/>
</dbReference>
<evidence type="ECO:0000256" key="3">
    <source>
        <dbReference type="ARBA" id="ARBA00022679"/>
    </source>
</evidence>
<comment type="subunit">
    <text evidence="9">Homotrimer.</text>
</comment>
<dbReference type="EC" id="2.3.1.117" evidence="9"/>
<evidence type="ECO:0000256" key="9">
    <source>
        <dbReference type="HAMAP-Rule" id="MF_02122"/>
    </source>
</evidence>
<keyword evidence="2 9" id="KW-0028">Amino-acid biosynthesis</keyword>
<keyword evidence="4" id="KW-0479">Metal-binding</keyword>
<reference evidence="11 12" key="1">
    <citation type="submission" date="2018-06" db="EMBL/GenBank/DDBJ databases">
        <authorList>
            <consortium name="Pathogen Informatics"/>
            <person name="Doyle S."/>
        </authorList>
    </citation>
    <scope>NUCLEOTIDE SEQUENCE [LARGE SCALE GENOMIC DNA]</scope>
    <source>
        <strain evidence="11 12">NCTC11535</strain>
    </source>
</reference>
<keyword evidence="7 9" id="KW-0457">Lysine biosynthesis</keyword>
<organism evidence="11 12">
    <name type="scientific">Actinomyces bovis</name>
    <dbReference type="NCBI Taxonomy" id="1658"/>
    <lineage>
        <taxon>Bacteria</taxon>
        <taxon>Bacillati</taxon>
        <taxon>Actinomycetota</taxon>
        <taxon>Actinomycetes</taxon>
        <taxon>Actinomycetales</taxon>
        <taxon>Actinomycetaceae</taxon>
        <taxon>Actinomyces</taxon>
    </lineage>
</organism>
<comment type="pathway">
    <text evidence="9">Amino-acid biosynthesis; L-lysine biosynthesis via DAP pathway; LL-2,6-diaminopimelate from (S)-tetrahydrodipicolinate (succinylase route): step 1/3.</text>
</comment>
<feature type="binding site" evidence="9">
    <location>
        <begin position="251"/>
        <end position="252"/>
    </location>
    <ligand>
        <name>succinyl-CoA</name>
        <dbReference type="ChEBI" id="CHEBI:57292"/>
    </ligand>
</feature>
<keyword evidence="1 9" id="KW-0963">Cytoplasm</keyword>
<keyword evidence="8 9" id="KW-0012">Acyltransferase</keyword>
<name>A0ABY1VMQ6_9ACTO</name>
<evidence type="ECO:0000313" key="12">
    <source>
        <dbReference type="Proteomes" id="UP000250006"/>
    </source>
</evidence>
<evidence type="ECO:0000256" key="8">
    <source>
        <dbReference type="ARBA" id="ARBA00023315"/>
    </source>
</evidence>
<comment type="caution">
    <text evidence="11">The sequence shown here is derived from an EMBL/GenBank/DDBJ whole genome shotgun (WGS) entry which is preliminary data.</text>
</comment>
<comment type="similarity">
    <text evidence="9">Belongs to the type 2 tetrahydrodipicolinate N-succinyltransferase family.</text>
</comment>
<dbReference type="Pfam" id="PF14789">
    <property type="entry name" value="THDPS_M"/>
    <property type="match status" value="1"/>
</dbReference>
<dbReference type="Pfam" id="PF14602">
    <property type="entry name" value="Hexapep_2"/>
    <property type="match status" value="1"/>
</dbReference>
<feature type="binding site" evidence="9">
    <location>
        <position position="213"/>
    </location>
    <ligand>
        <name>succinyl-CoA</name>
        <dbReference type="ChEBI" id="CHEBI:57292"/>
    </ligand>
</feature>
<evidence type="ECO:0000256" key="5">
    <source>
        <dbReference type="ARBA" id="ARBA00022842"/>
    </source>
</evidence>
<keyword evidence="12" id="KW-1185">Reference proteome</keyword>
<feature type="binding site" evidence="9">
    <location>
        <position position="236"/>
    </location>
    <ligand>
        <name>succinyl-CoA</name>
        <dbReference type="ChEBI" id="CHEBI:57292"/>
    </ligand>
</feature>
<dbReference type="InterPro" id="IPR011004">
    <property type="entry name" value="Trimer_LpxA-like_sf"/>
</dbReference>
<comment type="catalytic activity">
    <reaction evidence="9">
        <text>(S)-2,3,4,5-tetrahydrodipicolinate + succinyl-CoA + H2O = (S)-2-succinylamino-6-oxoheptanedioate + CoA</text>
        <dbReference type="Rhea" id="RHEA:17325"/>
        <dbReference type="ChEBI" id="CHEBI:15377"/>
        <dbReference type="ChEBI" id="CHEBI:15685"/>
        <dbReference type="ChEBI" id="CHEBI:16845"/>
        <dbReference type="ChEBI" id="CHEBI:57287"/>
        <dbReference type="ChEBI" id="CHEBI:57292"/>
        <dbReference type="EC" id="2.3.1.117"/>
    </reaction>
</comment>
<evidence type="ECO:0000256" key="7">
    <source>
        <dbReference type="ARBA" id="ARBA00023154"/>
    </source>
</evidence>
<dbReference type="HAMAP" id="MF_02122">
    <property type="entry name" value="DapD_type2"/>
    <property type="match status" value="1"/>
</dbReference>
<sequence>MTRSAWGLGLATVTDDGNTLDVWYPRPVLGDEPEDGQADLRATLSAMERRDEARGVHTTVVRTWSDLDDAPQTVAGAYLRLHVLSHRLAQPNTVNLDGVFSRLPSVVWTAAGPCATDDFETTRMRLRASLGRPVQVLYVDKFPRMTDYVTPSGVRIGNAASVRLGAYLAEGTTVMHTGFVNYNAGTLGRSMVEGRISQGVVIGDGSDVGGGASTMGMLSGGGRQRVALGERCLLGANSGLGIPLGDDCVVEAGLYLTAGTKVSLIPEGGVVPGSHGLFREPRVVPARDLAGASNVLFRRNSQSGAVEAMARGGKPIELKEPLRSS</sequence>
<dbReference type="InterPro" id="IPR032784">
    <property type="entry name" value="THDPS_M"/>
</dbReference>
<evidence type="ECO:0000256" key="2">
    <source>
        <dbReference type="ARBA" id="ARBA00022605"/>
    </source>
</evidence>
<comment type="function">
    <text evidence="9">Catalyzes the conversion of the cyclic tetrahydrodipicolinate (THDP) into the acyclic N-succinyl-L-2-amino-6-oxopimelate using succinyl-CoA.</text>
</comment>
<dbReference type="RefSeq" id="WP_111836188.1">
    <property type="nucleotide sequence ID" value="NZ_UAPQ01000006.1"/>
</dbReference>
<gene>
    <name evidence="9 11" type="primary">dapD</name>
    <name evidence="11" type="ORF">NCTC11535_00889</name>
</gene>
<keyword evidence="5" id="KW-0460">Magnesium</keyword>
<keyword evidence="6 9" id="KW-0220">Diaminopimelate biosynthesis</keyword>
<comment type="subcellular location">
    <subcellularLocation>
        <location evidence="9">Cytoplasm</location>
    </subcellularLocation>
</comment>
<evidence type="ECO:0000256" key="6">
    <source>
        <dbReference type="ARBA" id="ARBA00022915"/>
    </source>
</evidence>
<dbReference type="Gene3D" id="2.160.10.10">
    <property type="entry name" value="Hexapeptide repeat proteins"/>
    <property type="match status" value="1"/>
</dbReference>
<evidence type="ECO:0000259" key="10">
    <source>
        <dbReference type="Pfam" id="PF14789"/>
    </source>
</evidence>
<evidence type="ECO:0000256" key="4">
    <source>
        <dbReference type="ARBA" id="ARBA00022723"/>
    </source>
</evidence>
<dbReference type="SUPFAM" id="SSF51161">
    <property type="entry name" value="Trimeric LpxA-like enzymes"/>
    <property type="match status" value="1"/>
</dbReference>
<feature type="binding site" evidence="9">
    <location>
        <position position="195"/>
    </location>
    <ligand>
        <name>succinyl-CoA</name>
        <dbReference type="ChEBI" id="CHEBI:57292"/>
    </ligand>
</feature>
<evidence type="ECO:0000313" key="11">
    <source>
        <dbReference type="EMBL" id="SPT53229.1"/>
    </source>
</evidence>